<reference evidence="3" key="1">
    <citation type="submission" date="2017-02" db="UniProtKB">
        <authorList>
            <consortium name="WormBaseParasite"/>
        </authorList>
    </citation>
    <scope>IDENTIFICATION</scope>
</reference>
<protein>
    <submittedName>
        <fullName evidence="3">FBD domain-containing protein</fullName>
    </submittedName>
</protein>
<reference evidence="1 2" key="2">
    <citation type="submission" date="2018-10" db="EMBL/GenBank/DDBJ databases">
        <authorList>
            <consortium name="Pathogen Informatics"/>
        </authorList>
    </citation>
    <scope>NUCLEOTIDE SEQUENCE [LARGE SCALE GENOMIC DNA]</scope>
</reference>
<organism evidence="3">
    <name type="scientific">Enterobius vermicularis</name>
    <name type="common">Human pinworm</name>
    <dbReference type="NCBI Taxonomy" id="51028"/>
    <lineage>
        <taxon>Eukaryota</taxon>
        <taxon>Metazoa</taxon>
        <taxon>Ecdysozoa</taxon>
        <taxon>Nematoda</taxon>
        <taxon>Chromadorea</taxon>
        <taxon>Rhabditida</taxon>
        <taxon>Spirurina</taxon>
        <taxon>Oxyuridomorpha</taxon>
        <taxon>Oxyuroidea</taxon>
        <taxon>Oxyuridae</taxon>
        <taxon>Enterobius</taxon>
    </lineage>
</organism>
<dbReference type="EMBL" id="UXUI01008889">
    <property type="protein sequence ID" value="VDD92610.1"/>
    <property type="molecule type" value="Genomic_DNA"/>
</dbReference>
<dbReference type="WBParaSite" id="EVEC_0000787701-mRNA-1">
    <property type="protein sequence ID" value="EVEC_0000787701-mRNA-1"/>
    <property type="gene ID" value="EVEC_0000787701"/>
</dbReference>
<name>A0A0N4VBG9_ENTVE</name>
<evidence type="ECO:0000313" key="3">
    <source>
        <dbReference type="WBParaSite" id="EVEC_0000787701-mRNA-1"/>
    </source>
</evidence>
<keyword evidence="2" id="KW-1185">Reference proteome</keyword>
<dbReference type="AlphaFoldDB" id="A0A0N4VBG9"/>
<accession>A0A0N4VBG9</accession>
<dbReference type="Proteomes" id="UP000274131">
    <property type="component" value="Unassembled WGS sequence"/>
</dbReference>
<evidence type="ECO:0000313" key="2">
    <source>
        <dbReference type="Proteomes" id="UP000274131"/>
    </source>
</evidence>
<sequence length="111" mass="13173">MTIKSKDFKFVTWLSLELGPPKATELVGYVERRCKNFKWKVRYEELERERKKVVEIEFVPCECEDEEDEFFQNSSALVKSKFLLALNNSIYQNDDFKRRSTFQASGEDSLD</sequence>
<proteinExistence type="predicted"/>
<evidence type="ECO:0000313" key="1">
    <source>
        <dbReference type="EMBL" id="VDD92610.1"/>
    </source>
</evidence>
<gene>
    <name evidence="1" type="ORF">EVEC_LOCUS7361</name>
</gene>